<keyword evidence="3" id="KW-1185">Reference proteome</keyword>
<dbReference type="GO" id="GO:0006959">
    <property type="term" value="P:humoral immune response"/>
    <property type="evidence" value="ECO:0007669"/>
    <property type="project" value="TreeGrafter"/>
</dbReference>
<dbReference type="PROSITE" id="PS51534">
    <property type="entry name" value="SEFIR"/>
    <property type="match status" value="1"/>
</dbReference>
<dbReference type="InterPro" id="IPR053047">
    <property type="entry name" value="E3_ubiq_ligase_TRAF3IP2"/>
</dbReference>
<reference evidence="2" key="2">
    <citation type="submission" date="2025-08" db="UniProtKB">
        <authorList>
            <consortium name="Ensembl"/>
        </authorList>
    </citation>
    <scope>IDENTIFICATION</scope>
</reference>
<dbReference type="OMA" id="PCWLQNT"/>
<evidence type="ECO:0000313" key="2">
    <source>
        <dbReference type="Ensembl" id="ENSTRUP00000058480.1"/>
    </source>
</evidence>
<dbReference type="InParanoid" id="A0A674MBN7"/>
<organism evidence="2 3">
    <name type="scientific">Takifugu rubripes</name>
    <name type="common">Japanese pufferfish</name>
    <name type="synonym">Fugu rubripes</name>
    <dbReference type="NCBI Taxonomy" id="31033"/>
    <lineage>
        <taxon>Eukaryota</taxon>
        <taxon>Metazoa</taxon>
        <taxon>Chordata</taxon>
        <taxon>Craniata</taxon>
        <taxon>Vertebrata</taxon>
        <taxon>Euteleostomi</taxon>
        <taxon>Actinopterygii</taxon>
        <taxon>Neopterygii</taxon>
        <taxon>Teleostei</taxon>
        <taxon>Neoteleostei</taxon>
        <taxon>Acanthomorphata</taxon>
        <taxon>Eupercaria</taxon>
        <taxon>Tetraodontiformes</taxon>
        <taxon>Tetradontoidea</taxon>
        <taxon>Tetraodontidae</taxon>
        <taxon>Takifugu</taxon>
    </lineage>
</organism>
<feature type="domain" description="SEFIR" evidence="1">
    <location>
        <begin position="1"/>
        <end position="101"/>
    </location>
</feature>
<dbReference type="GeneTree" id="ENSGT00940000164609"/>
<reference evidence="2 3" key="1">
    <citation type="journal article" date="2011" name="Genome Biol. Evol.">
        <title>Integration of the genetic map and genome assembly of fugu facilitates insights into distinct features of genome evolution in teleosts and mammals.</title>
        <authorList>
            <person name="Kai W."/>
            <person name="Kikuchi K."/>
            <person name="Tohari S."/>
            <person name="Chew A.K."/>
            <person name="Tay A."/>
            <person name="Fujiwara A."/>
            <person name="Hosoya S."/>
            <person name="Suetake H."/>
            <person name="Naruse K."/>
            <person name="Brenner S."/>
            <person name="Suzuki Y."/>
            <person name="Venkatesh B."/>
        </authorList>
    </citation>
    <scope>NUCLEOTIDE SEQUENCE [LARGE SCALE GENOMIC DNA]</scope>
</reference>
<dbReference type="PANTHER" id="PTHR34257">
    <property type="entry name" value="ADAPTER PROTEIN CIKS"/>
    <property type="match status" value="1"/>
</dbReference>
<dbReference type="Pfam" id="PF08357">
    <property type="entry name" value="SEFIR"/>
    <property type="match status" value="1"/>
</dbReference>
<dbReference type="Proteomes" id="UP000005226">
    <property type="component" value="Chromosome 2"/>
</dbReference>
<reference evidence="2" key="3">
    <citation type="submission" date="2025-09" db="UniProtKB">
        <authorList>
            <consortium name="Ensembl"/>
        </authorList>
    </citation>
    <scope>IDENTIFICATION</scope>
</reference>
<name>A0A674MBN7_TAKRU</name>
<accession>A0A674MBN7</accession>
<proteinExistence type="predicted"/>
<dbReference type="InterPro" id="IPR013568">
    <property type="entry name" value="SEFIR_dom"/>
</dbReference>
<dbReference type="Ensembl" id="ENSTRUT00000073306.1">
    <property type="protein sequence ID" value="ENSTRUP00000058480.1"/>
    <property type="gene ID" value="ENSTRUG00000027072.1"/>
</dbReference>
<dbReference type="AlphaFoldDB" id="A0A674MBN7"/>
<dbReference type="PANTHER" id="PTHR34257:SF4">
    <property type="entry name" value="ADAPTER PROTEIN CIKS"/>
    <property type="match status" value="1"/>
</dbReference>
<sequence length="126" mass="14625">MDIWDSPISRPDGYLLDPSALIIIAISPNYKADVEGARMDTQSPHTRYIYTMMQNQFIQQGSLNFRFIPVCFLNSSQKHVPSWLQNTRVYLWPQEMEDLLLGLFRAEKYQVCLYPHLLSTTSIVPV</sequence>
<protein>
    <recommendedName>
        <fullName evidence="1">SEFIR domain-containing protein</fullName>
    </recommendedName>
</protein>
<dbReference type="GO" id="GO:0043123">
    <property type="term" value="P:positive regulation of canonical NF-kappaB signal transduction"/>
    <property type="evidence" value="ECO:0007669"/>
    <property type="project" value="TreeGrafter"/>
</dbReference>
<evidence type="ECO:0000313" key="3">
    <source>
        <dbReference type="Proteomes" id="UP000005226"/>
    </source>
</evidence>
<evidence type="ECO:0000259" key="1">
    <source>
        <dbReference type="PROSITE" id="PS51534"/>
    </source>
</evidence>